<proteinExistence type="predicted"/>
<evidence type="ECO:0000313" key="1">
    <source>
        <dbReference type="EMBL" id="QJA80480.1"/>
    </source>
</evidence>
<dbReference type="AlphaFoldDB" id="A0A6M3KF49"/>
<gene>
    <name evidence="1" type="ORF">MM415A00708_0003</name>
</gene>
<accession>A0A6M3KF49</accession>
<organism evidence="1">
    <name type="scientific">viral metagenome</name>
    <dbReference type="NCBI Taxonomy" id="1070528"/>
    <lineage>
        <taxon>unclassified sequences</taxon>
        <taxon>metagenomes</taxon>
        <taxon>organismal metagenomes</taxon>
    </lineage>
</organism>
<name>A0A6M3KF49_9ZZZZ</name>
<protein>
    <submittedName>
        <fullName evidence="1">Uncharacterized protein</fullName>
    </submittedName>
</protein>
<reference evidence="1" key="1">
    <citation type="submission" date="2020-03" db="EMBL/GenBank/DDBJ databases">
        <title>The deep terrestrial virosphere.</title>
        <authorList>
            <person name="Holmfeldt K."/>
            <person name="Nilsson E."/>
            <person name="Simone D."/>
            <person name="Lopez-Fernandez M."/>
            <person name="Wu X."/>
            <person name="de Brujin I."/>
            <person name="Lundin D."/>
            <person name="Andersson A."/>
            <person name="Bertilsson S."/>
            <person name="Dopson M."/>
        </authorList>
    </citation>
    <scope>NUCLEOTIDE SEQUENCE</scope>
    <source>
        <strain evidence="1">MM415A00708</strain>
    </source>
</reference>
<dbReference type="EMBL" id="MT142424">
    <property type="protein sequence ID" value="QJA80480.1"/>
    <property type="molecule type" value="Genomic_DNA"/>
</dbReference>
<sequence length="57" mass="6540">MLHHLQLPLYLLQLLHLQVAHNLLQPRLQQATQLLLPSASQAFPSHLAAHLVYEIQE</sequence>